<dbReference type="AlphaFoldDB" id="A0AAN6LN04"/>
<sequence>MKKAGKCGTNAAQLDYNYPTGHVYAVSKYGTWANRPQSIPLTGLEGCTGVAVVSEKGYWIGHFMELAMAAELPDHKALWSHLLKDVTNGRAGKYTPPHGINDIFNADAKPLIYVSRPKRDGKMLHTSYINKILAQIQKGRLKSTPVARDFDYHKMLPEELDTLGETTAAGKMLLEYTNDQKKNDQTQSPQQAMYRIWLENHPYPVSWAALANQRGEAAQEEGNNVIRDEFTNHCLSDPSRTIPKADRGDIVAAICKGNLNLVILAQLLEH</sequence>
<evidence type="ECO:0000313" key="1">
    <source>
        <dbReference type="EMBL" id="KAK3201183.1"/>
    </source>
</evidence>
<gene>
    <name evidence="1" type="ORF">GRF29_185g23620</name>
</gene>
<organism evidence="1 2">
    <name type="scientific">Pseudopithomyces chartarum</name>
    <dbReference type="NCBI Taxonomy" id="1892770"/>
    <lineage>
        <taxon>Eukaryota</taxon>
        <taxon>Fungi</taxon>
        <taxon>Dikarya</taxon>
        <taxon>Ascomycota</taxon>
        <taxon>Pezizomycotina</taxon>
        <taxon>Dothideomycetes</taxon>
        <taxon>Pleosporomycetidae</taxon>
        <taxon>Pleosporales</taxon>
        <taxon>Massarineae</taxon>
        <taxon>Didymosphaeriaceae</taxon>
        <taxon>Pseudopithomyces</taxon>
    </lineage>
</organism>
<dbReference type="Proteomes" id="UP001280581">
    <property type="component" value="Unassembled WGS sequence"/>
</dbReference>
<dbReference type="EMBL" id="WVTA01000016">
    <property type="protein sequence ID" value="KAK3201183.1"/>
    <property type="molecule type" value="Genomic_DNA"/>
</dbReference>
<name>A0AAN6LN04_9PLEO</name>
<proteinExistence type="predicted"/>
<evidence type="ECO:0000313" key="2">
    <source>
        <dbReference type="Proteomes" id="UP001280581"/>
    </source>
</evidence>
<comment type="caution">
    <text evidence="1">The sequence shown here is derived from an EMBL/GenBank/DDBJ whole genome shotgun (WGS) entry which is preliminary data.</text>
</comment>
<accession>A0AAN6LN04</accession>
<keyword evidence="2" id="KW-1185">Reference proteome</keyword>
<protein>
    <submittedName>
        <fullName evidence="1">Uncharacterized protein</fullName>
    </submittedName>
</protein>
<reference evidence="1 2" key="1">
    <citation type="submission" date="2021-02" db="EMBL/GenBank/DDBJ databases">
        <title>Genome assembly of Pseudopithomyces chartarum.</title>
        <authorList>
            <person name="Jauregui R."/>
            <person name="Singh J."/>
            <person name="Voisey C."/>
        </authorList>
    </citation>
    <scope>NUCLEOTIDE SEQUENCE [LARGE SCALE GENOMIC DNA]</scope>
    <source>
        <strain evidence="1 2">AGR01</strain>
    </source>
</reference>